<feature type="region of interest" description="Disordered" evidence="1">
    <location>
        <begin position="1"/>
        <end position="33"/>
    </location>
</feature>
<organism evidence="2">
    <name type="scientific">Pelagomonas calceolata</name>
    <dbReference type="NCBI Taxonomy" id="35677"/>
    <lineage>
        <taxon>Eukaryota</taxon>
        <taxon>Sar</taxon>
        <taxon>Stramenopiles</taxon>
        <taxon>Ochrophyta</taxon>
        <taxon>Pelagophyceae</taxon>
        <taxon>Pelagomonadales</taxon>
        <taxon>Pelagomonadaceae</taxon>
        <taxon>Pelagomonas</taxon>
    </lineage>
</organism>
<dbReference type="EMBL" id="CAKKNE010000004">
    <property type="protein sequence ID" value="CAH0374717.1"/>
    <property type="molecule type" value="Genomic_DNA"/>
</dbReference>
<protein>
    <submittedName>
        <fullName evidence="2">Uncharacterized protein</fullName>
    </submittedName>
</protein>
<evidence type="ECO:0000313" key="3">
    <source>
        <dbReference type="EMBL" id="CAH0374717.1"/>
    </source>
</evidence>
<keyword evidence="4" id="KW-1185">Reference proteome</keyword>
<evidence type="ECO:0000313" key="4">
    <source>
        <dbReference type="Proteomes" id="UP000789595"/>
    </source>
</evidence>
<dbReference type="EMBL" id="HBIW01001815">
    <property type="protein sequence ID" value="CAE0686134.1"/>
    <property type="molecule type" value="Transcribed_RNA"/>
</dbReference>
<dbReference type="AlphaFoldDB" id="A0A7S3ZKL6"/>
<reference evidence="2" key="1">
    <citation type="submission" date="2021-01" db="EMBL/GenBank/DDBJ databases">
        <authorList>
            <person name="Corre E."/>
            <person name="Pelletier E."/>
            <person name="Niang G."/>
            <person name="Scheremetjew M."/>
            <person name="Finn R."/>
            <person name="Kale V."/>
            <person name="Holt S."/>
            <person name="Cochrane G."/>
            <person name="Meng A."/>
            <person name="Brown T."/>
            <person name="Cohen L."/>
        </authorList>
    </citation>
    <scope>NUCLEOTIDE SEQUENCE</scope>
    <source>
        <strain evidence="2">CCMP1756</strain>
    </source>
</reference>
<evidence type="ECO:0000256" key="1">
    <source>
        <dbReference type="SAM" id="MobiDB-lite"/>
    </source>
</evidence>
<proteinExistence type="predicted"/>
<reference evidence="3" key="2">
    <citation type="submission" date="2021-11" db="EMBL/GenBank/DDBJ databases">
        <authorList>
            <consortium name="Genoscope - CEA"/>
            <person name="William W."/>
        </authorList>
    </citation>
    <scope>NUCLEOTIDE SEQUENCE</scope>
</reference>
<evidence type="ECO:0000313" key="2">
    <source>
        <dbReference type="EMBL" id="CAE0686134.1"/>
    </source>
</evidence>
<accession>A0A7S3ZKL6</accession>
<gene>
    <name evidence="2" type="ORF">PCAL00307_LOCUS1568</name>
    <name evidence="3" type="ORF">PECAL_4P20160</name>
</gene>
<name>A0A7S3ZKL6_9STRA</name>
<sequence>MADAEELPQAPLTPRGQGVKHKEHPVQSCEADSARADRAAVKAARRGAVLMSSETPEAAGCVENLQASLIAAGQDTPRASTKDTAQNWERTEPPAKTSAIVDAFRRLRLTGIGGSIGYLAAAVHRGTFWLWQRKQLYVEEGKVWDAMDSEERRLRILAADTAFQDAKAHLKKVETLGKAKIAIFDAADAELAGFRARCVTWATEKGHPVLLVGGGSGVLAKAPVGGKYRYSVVLDDDVEGVGVKGQEVKRTRAQIDERYVAPTCTEMESGACGKVGVRITSVTVTRDGLEDFGLRLVAARANAETTAYAAAYAEVAAENYDGGHDAFAARCAAAKTRTEVLVEVYERSLALSCIPKAEISWHRCQLIADEAGPGYTQPSGKYQYWPTVIMKDVEDELDEQPPEERLADLFRRRKLALQRPKPTEELELFNEQKAAAASETLNYKLKVPCFNQANWDEAERAFNVAEAARKGKRHAVASARWRLPLDPSMKLAPPANALRKCKKYLVLTDEVEFEELGELVKSLEHGAKIHPHQFPVS</sequence>
<dbReference type="Proteomes" id="UP000789595">
    <property type="component" value="Unassembled WGS sequence"/>
</dbReference>